<dbReference type="OrthoDB" id="9795226at2"/>
<feature type="domain" description="ApaG" evidence="3">
    <location>
        <begin position="1"/>
        <end position="124"/>
    </location>
</feature>
<reference evidence="4 5" key="1">
    <citation type="submission" date="2017-01" db="EMBL/GenBank/DDBJ databases">
        <title>Complete Genome Sequence of Paenalcaligenes hominis, Isolated from a paraplegic Patient with neurogenic bladder.</title>
        <authorList>
            <person name="Mukhopadhyay R."/>
            <person name="Joaquin J."/>
            <person name="Hogue R."/>
            <person name="Kilaru A."/>
            <person name="Jospin G."/>
            <person name="Mars K."/>
            <person name="Eisen J.A."/>
            <person name="Chaturvedi V."/>
        </authorList>
    </citation>
    <scope>NUCLEOTIDE SEQUENCE [LARGE SCALE GENOMIC DNA]</scope>
    <source>
        <strain evidence="4 5">15S00501</strain>
    </source>
</reference>
<sequence length="124" mass="13871">MQSNDMVVVVTPNYLPEQSEPNQHRYLFSYHVQVRNNSAQAAQLISRHWVITDAEQNVQEVKGLGVVGKQPLIGPGEVFEYSSGCPLPTPFGTMKGSFHFVGENGVPFDVRIDEFVLSMPRTLH</sequence>
<evidence type="ECO:0000259" key="3">
    <source>
        <dbReference type="PROSITE" id="PS51087"/>
    </source>
</evidence>
<evidence type="ECO:0000313" key="4">
    <source>
        <dbReference type="EMBL" id="AQS51742.1"/>
    </source>
</evidence>
<dbReference type="SUPFAM" id="SSF110069">
    <property type="entry name" value="ApaG-like"/>
    <property type="match status" value="1"/>
</dbReference>
<dbReference type="InterPro" id="IPR007474">
    <property type="entry name" value="ApaG_domain"/>
</dbReference>
<protein>
    <recommendedName>
        <fullName evidence="1 2">Protein ApaG</fullName>
    </recommendedName>
</protein>
<organism evidence="4 5">
    <name type="scientific">Paenalcaligenes hominis</name>
    <dbReference type="NCBI Taxonomy" id="643674"/>
    <lineage>
        <taxon>Bacteria</taxon>
        <taxon>Pseudomonadati</taxon>
        <taxon>Pseudomonadota</taxon>
        <taxon>Betaproteobacteria</taxon>
        <taxon>Burkholderiales</taxon>
        <taxon>Alcaligenaceae</taxon>
        <taxon>Paenalcaligenes</taxon>
    </lineage>
</organism>
<dbReference type="PANTHER" id="PTHR14289:SF16">
    <property type="entry name" value="POLYMERASE DELTA-INTERACTING PROTEIN 2"/>
    <property type="match status" value="1"/>
</dbReference>
<dbReference type="Gene3D" id="2.60.40.1470">
    <property type="entry name" value="ApaG domain"/>
    <property type="match status" value="1"/>
</dbReference>
<dbReference type="InterPro" id="IPR023065">
    <property type="entry name" value="Uncharacterised_ApaG"/>
</dbReference>
<proteinExistence type="inferred from homology"/>
<dbReference type="EMBL" id="CP019697">
    <property type="protein sequence ID" value="AQS51742.1"/>
    <property type="molecule type" value="Genomic_DNA"/>
</dbReference>
<accession>A0A1U9K151</accession>
<dbReference type="InterPro" id="IPR036767">
    <property type="entry name" value="ApaG_sf"/>
</dbReference>
<dbReference type="STRING" id="643674.PAEH1_09520"/>
<dbReference type="NCBIfam" id="NF003967">
    <property type="entry name" value="PRK05461.1"/>
    <property type="match status" value="1"/>
</dbReference>
<dbReference type="PANTHER" id="PTHR14289">
    <property type="entry name" value="F-BOX ONLY PROTEIN 3"/>
    <property type="match status" value="1"/>
</dbReference>
<dbReference type="HAMAP" id="MF_00791">
    <property type="entry name" value="ApaG"/>
    <property type="match status" value="1"/>
</dbReference>
<name>A0A1U9K151_9BURK</name>
<evidence type="ECO:0000313" key="5">
    <source>
        <dbReference type="Proteomes" id="UP000189369"/>
    </source>
</evidence>
<dbReference type="KEGG" id="phn:PAEH1_09520"/>
<gene>
    <name evidence="2" type="primary">apaG</name>
    <name evidence="4" type="ORF">PAEH1_09520</name>
</gene>
<dbReference type="Proteomes" id="UP000189369">
    <property type="component" value="Chromosome"/>
</dbReference>
<evidence type="ECO:0000256" key="1">
    <source>
        <dbReference type="ARBA" id="ARBA00017693"/>
    </source>
</evidence>
<evidence type="ECO:0000256" key="2">
    <source>
        <dbReference type="HAMAP-Rule" id="MF_00791"/>
    </source>
</evidence>
<dbReference type="AlphaFoldDB" id="A0A1U9K151"/>
<dbReference type="PROSITE" id="PS51087">
    <property type="entry name" value="APAG"/>
    <property type="match status" value="1"/>
</dbReference>
<dbReference type="Pfam" id="PF04379">
    <property type="entry name" value="DUF525"/>
    <property type="match status" value="1"/>
</dbReference>
<dbReference type="GO" id="GO:0070987">
    <property type="term" value="P:error-free translesion synthesis"/>
    <property type="evidence" value="ECO:0007669"/>
    <property type="project" value="TreeGrafter"/>
</dbReference>